<feature type="domain" description="AAA+ ATPase" evidence="3">
    <location>
        <begin position="242"/>
        <end position="381"/>
    </location>
</feature>
<dbReference type="PROSITE" id="PS50005">
    <property type="entry name" value="TPR"/>
    <property type="match status" value="1"/>
</dbReference>
<evidence type="ECO:0000313" key="5">
    <source>
        <dbReference type="Proteomes" id="UP000656548"/>
    </source>
</evidence>
<dbReference type="SUPFAM" id="SSF52540">
    <property type="entry name" value="P-loop containing nucleoside triphosphate hydrolases"/>
    <property type="match status" value="1"/>
</dbReference>
<comment type="caution">
    <text evidence="4">The sequence shown here is derived from an EMBL/GenBank/DDBJ whole genome shotgun (WGS) entry which is preliminary data.</text>
</comment>
<keyword evidence="1" id="KW-0802">TPR repeat</keyword>
<protein>
    <submittedName>
        <fullName evidence="4">Tetratricopeptide (TPR) repeat protein</fullName>
    </submittedName>
</protein>
<dbReference type="InterPro" id="IPR011990">
    <property type="entry name" value="TPR-like_helical_dom_sf"/>
</dbReference>
<sequence>MYQYVTRLRQLFRETRAPAALITANGRYILDVDPSLIDYVAFREAMREARTFGDSDEHLRACEAATAAVRLWREHPLADLTTRLAEEWRTSFIHSDWIPANTFLLDELLATGQSLTALQRLDELDRDHPNELGFAKLRLKALKSAGRHGEITAFYLRKYRALRADGDGQAADELREFHEELDASVPQSIQVTAGTADRKTGQVEESVIPLRRLPRDIDRFVGRADVLAKLDSLTIDATGAPLATIVCVTGPPGVGKTTTIGHWAHRSAERFANGVIMIDLHGFSRTPRLEANDVVDVLLSALDFRVDRIVSPAGRMAKLATLLSQRPALVVLDNVENYGHVRPMLDVLTPCTVILTSRRRLTPLTALHNVPSVSLDPLSPAESCELLAHRMRNRGQDEPELLQRLARLCDCIPLALSIVADRAASRGGLRLRTLADQLKDAETLLTIGDDGDGAGIHLQAAYSWSYNALEEAEQRMFRLLGLHPGTEMSPAALASAGAISIPAARRSLDALFASHLIQHPGDLDRYRMHDILHRYATTLADREDDGDGPRRRLLSFYLHTAFNAHATVHPHKQRPPMIPLEPGTVPLDFDSPAAARQWCLNERSNLNALVEHAHRHGLHEHAWRIPHLTSDIYDRYGFYDDIVNGLAIAARSASAAGNLEAEASTLNDLGQVHMLIGNDETADHYLRTAYDLVQEQGDDFGRLAVLLNKARRHHHAGRTREAITRYRECLALAHVVRDPGHLGTAEYRLGDALEVAGEHEAAVEHYRRALEVRRETGDASGQMAVHTALAGVLTQLSRYDEASLHANKALLLADEIHHLPATMKLYSVLASLAHAQLKDREAIQYANHAVDLAERTNNATGQARALATLGRILADRGNSPDARDVLGRAAGLYRDRGRHAKAVELEARIAELGKEPLTIPAARRRGDEDTVAMLPPSRNLDENHSTR</sequence>
<dbReference type="PANTHER" id="PTHR47691:SF3">
    <property type="entry name" value="HTH-TYPE TRANSCRIPTIONAL REGULATOR RV0890C-RELATED"/>
    <property type="match status" value="1"/>
</dbReference>
<evidence type="ECO:0000256" key="2">
    <source>
        <dbReference type="SAM" id="MobiDB-lite"/>
    </source>
</evidence>
<dbReference type="InterPro" id="IPR019734">
    <property type="entry name" value="TPR_rpt"/>
</dbReference>
<dbReference type="InterPro" id="IPR005158">
    <property type="entry name" value="BTAD"/>
</dbReference>
<dbReference type="Gene3D" id="3.40.50.300">
    <property type="entry name" value="P-loop containing nucleotide triphosphate hydrolases"/>
    <property type="match status" value="1"/>
</dbReference>
<dbReference type="Gene3D" id="1.25.40.10">
    <property type="entry name" value="Tetratricopeptide repeat domain"/>
    <property type="match status" value="3"/>
</dbReference>
<dbReference type="SUPFAM" id="SSF48452">
    <property type="entry name" value="TPR-like"/>
    <property type="match status" value="3"/>
</dbReference>
<keyword evidence="5" id="KW-1185">Reference proteome</keyword>
<dbReference type="RefSeq" id="WP_192745734.1">
    <property type="nucleotide sequence ID" value="NZ_JADBEJ010000005.1"/>
</dbReference>
<accession>A0ABR9LDU8</accession>
<dbReference type="PRINTS" id="PR00364">
    <property type="entry name" value="DISEASERSIST"/>
</dbReference>
<dbReference type="InterPro" id="IPR027417">
    <property type="entry name" value="P-loop_NTPase"/>
</dbReference>
<evidence type="ECO:0000259" key="3">
    <source>
        <dbReference type="SMART" id="SM00382"/>
    </source>
</evidence>
<reference evidence="4 5" key="1">
    <citation type="submission" date="2020-10" db="EMBL/GenBank/DDBJ databases">
        <title>Sequencing the genomes of 1000 actinobacteria strains.</title>
        <authorList>
            <person name="Klenk H.-P."/>
        </authorList>
    </citation>
    <scope>NUCLEOTIDE SEQUENCE [LARGE SCALE GENOMIC DNA]</scope>
    <source>
        <strain evidence="4 5">DSM 46661</strain>
    </source>
</reference>
<dbReference type="Proteomes" id="UP000656548">
    <property type="component" value="Unassembled WGS sequence"/>
</dbReference>
<dbReference type="Pfam" id="PF03704">
    <property type="entry name" value="BTAD"/>
    <property type="match status" value="1"/>
</dbReference>
<name>A0ABR9LDU8_9PSEU</name>
<gene>
    <name evidence="4" type="ORF">H4W30_005916</name>
</gene>
<evidence type="ECO:0000313" key="4">
    <source>
        <dbReference type="EMBL" id="MBE1578856.1"/>
    </source>
</evidence>
<organism evidence="4 5">
    <name type="scientific">Amycolatopsis roodepoortensis</name>
    <dbReference type="NCBI Taxonomy" id="700274"/>
    <lineage>
        <taxon>Bacteria</taxon>
        <taxon>Bacillati</taxon>
        <taxon>Actinomycetota</taxon>
        <taxon>Actinomycetes</taxon>
        <taxon>Pseudonocardiales</taxon>
        <taxon>Pseudonocardiaceae</taxon>
        <taxon>Amycolatopsis</taxon>
    </lineage>
</organism>
<proteinExistence type="predicted"/>
<feature type="repeat" description="TPR" evidence="1">
    <location>
        <begin position="743"/>
        <end position="776"/>
    </location>
</feature>
<dbReference type="InterPro" id="IPR003593">
    <property type="entry name" value="AAA+_ATPase"/>
</dbReference>
<dbReference type="EMBL" id="JADBEJ010000005">
    <property type="protein sequence ID" value="MBE1578856.1"/>
    <property type="molecule type" value="Genomic_DNA"/>
</dbReference>
<dbReference type="SMART" id="SM00028">
    <property type="entry name" value="TPR"/>
    <property type="match status" value="6"/>
</dbReference>
<evidence type="ECO:0000256" key="1">
    <source>
        <dbReference type="PROSITE-ProRule" id="PRU00339"/>
    </source>
</evidence>
<dbReference type="PANTHER" id="PTHR47691">
    <property type="entry name" value="REGULATOR-RELATED"/>
    <property type="match status" value="1"/>
</dbReference>
<feature type="region of interest" description="Disordered" evidence="2">
    <location>
        <begin position="923"/>
        <end position="947"/>
    </location>
</feature>
<dbReference type="Pfam" id="PF13424">
    <property type="entry name" value="TPR_12"/>
    <property type="match status" value="2"/>
</dbReference>
<dbReference type="SMART" id="SM00382">
    <property type="entry name" value="AAA"/>
    <property type="match status" value="1"/>
</dbReference>